<evidence type="ECO:0000313" key="3">
    <source>
        <dbReference type="EMBL" id="KZZ88808.1"/>
    </source>
</evidence>
<dbReference type="EMBL" id="AZGY01000028">
    <property type="protein sequence ID" value="KZZ88808.1"/>
    <property type="molecule type" value="Genomic_DNA"/>
</dbReference>
<evidence type="ECO:0000313" key="4">
    <source>
        <dbReference type="Proteomes" id="UP000078544"/>
    </source>
</evidence>
<dbReference type="Proteomes" id="UP000078544">
    <property type="component" value="Unassembled WGS sequence"/>
</dbReference>
<sequence>MERRRAEKRLPALPPGASLAASPPDRSSPRKPLHDRHVGFHIDRPQEIELQQSPGLSVRRLHELEERIASFHKVLVEREQELAMVRQQNIELAQQIMQQDRAVARVVKSVCTAFESYRDRVCHSVGTSPRVPIFKDKVNCGFSDSEEEEIEKYVSS</sequence>
<evidence type="ECO:0000256" key="2">
    <source>
        <dbReference type="SAM" id="MobiDB-lite"/>
    </source>
</evidence>
<gene>
    <name evidence="3" type="ORF">AAL_08009</name>
</gene>
<organism evidence="3 4">
    <name type="scientific">Moelleriella libera RCEF 2490</name>
    <dbReference type="NCBI Taxonomy" id="1081109"/>
    <lineage>
        <taxon>Eukaryota</taxon>
        <taxon>Fungi</taxon>
        <taxon>Dikarya</taxon>
        <taxon>Ascomycota</taxon>
        <taxon>Pezizomycotina</taxon>
        <taxon>Sordariomycetes</taxon>
        <taxon>Hypocreomycetidae</taxon>
        <taxon>Hypocreales</taxon>
        <taxon>Clavicipitaceae</taxon>
        <taxon>Moelleriella</taxon>
    </lineage>
</organism>
<keyword evidence="4" id="KW-1185">Reference proteome</keyword>
<proteinExistence type="predicted"/>
<feature type="compositionally biased region" description="Low complexity" evidence="2">
    <location>
        <begin position="15"/>
        <end position="24"/>
    </location>
</feature>
<feature type="coiled-coil region" evidence="1">
    <location>
        <begin position="61"/>
        <end position="95"/>
    </location>
</feature>
<evidence type="ECO:0000256" key="1">
    <source>
        <dbReference type="SAM" id="Coils"/>
    </source>
</evidence>
<protein>
    <submittedName>
        <fullName evidence="3">Uncharacterized protein</fullName>
    </submittedName>
</protein>
<name>A0A167WG64_9HYPO</name>
<dbReference type="AlphaFoldDB" id="A0A167WG64"/>
<keyword evidence="1" id="KW-0175">Coiled coil</keyword>
<feature type="compositionally biased region" description="Basic and acidic residues" evidence="2">
    <location>
        <begin position="1"/>
        <end position="10"/>
    </location>
</feature>
<comment type="caution">
    <text evidence="3">The sequence shown here is derived from an EMBL/GenBank/DDBJ whole genome shotgun (WGS) entry which is preliminary data.</text>
</comment>
<feature type="region of interest" description="Disordered" evidence="2">
    <location>
        <begin position="1"/>
        <end position="36"/>
    </location>
</feature>
<reference evidence="3 4" key="1">
    <citation type="journal article" date="2016" name="Genome Biol. Evol.">
        <title>Divergent and convergent evolution of fungal pathogenicity.</title>
        <authorList>
            <person name="Shang Y."/>
            <person name="Xiao G."/>
            <person name="Zheng P."/>
            <person name="Cen K."/>
            <person name="Zhan S."/>
            <person name="Wang C."/>
        </authorList>
    </citation>
    <scope>NUCLEOTIDE SEQUENCE [LARGE SCALE GENOMIC DNA]</scope>
    <source>
        <strain evidence="3 4">RCEF 2490</strain>
    </source>
</reference>
<accession>A0A167WG64</accession>